<reference evidence="3" key="1">
    <citation type="submission" date="2016-06" db="EMBL/GenBank/DDBJ databases">
        <authorList>
            <person name="Petersen J."/>
            <person name="Sayavedra L."/>
        </authorList>
    </citation>
    <scope>NUCLEOTIDE SEQUENCE [LARGE SCALE GENOMIC DNA]</scope>
    <source>
        <strain evidence="3">BazSymA</strain>
    </source>
</reference>
<keyword evidence="1" id="KW-0472">Membrane</keyword>
<organism evidence="2 3">
    <name type="scientific">Bathymodiolus azoricus thioautotrophic gill symbiont</name>
    <dbReference type="NCBI Taxonomy" id="235205"/>
    <lineage>
        <taxon>Bacteria</taxon>
        <taxon>Pseudomonadati</taxon>
        <taxon>Pseudomonadota</taxon>
        <taxon>Gammaproteobacteria</taxon>
        <taxon>sulfur-oxidizing symbionts</taxon>
    </lineage>
</organism>
<dbReference type="EMBL" id="CDSC02000097">
    <property type="protein sequence ID" value="SEH68044.1"/>
    <property type="molecule type" value="Genomic_DNA"/>
</dbReference>
<name>A0A1H6JZT8_9GAMM</name>
<dbReference type="AlphaFoldDB" id="A0A1H6JZT8"/>
<sequence length="64" mass="7252">MVGAIVESHTAKIAKIMAEIFFLLSMILILLRVKNSRQNYTVITTLLITANKVLLVEKISIFEF</sequence>
<evidence type="ECO:0000313" key="2">
    <source>
        <dbReference type="EMBL" id="SEH68044.1"/>
    </source>
</evidence>
<protein>
    <submittedName>
        <fullName evidence="2">Uncharacterized protein</fullName>
    </submittedName>
</protein>
<feature type="transmembrane region" description="Helical" evidence="1">
    <location>
        <begin position="12"/>
        <end position="31"/>
    </location>
</feature>
<accession>A0A1H6JZT8</accession>
<proteinExistence type="predicted"/>
<keyword evidence="1" id="KW-1133">Transmembrane helix</keyword>
<evidence type="ECO:0000313" key="3">
    <source>
        <dbReference type="Proteomes" id="UP000198988"/>
    </source>
</evidence>
<evidence type="ECO:0000256" key="1">
    <source>
        <dbReference type="SAM" id="Phobius"/>
    </source>
</evidence>
<dbReference type="Proteomes" id="UP000198988">
    <property type="component" value="Unassembled WGS sequence"/>
</dbReference>
<gene>
    <name evidence="2" type="ORF">BAZSYMA_ACONTIG02368_2</name>
</gene>
<keyword evidence="1" id="KW-0812">Transmembrane</keyword>